<keyword evidence="4" id="KW-1185">Reference proteome</keyword>
<dbReference type="InterPro" id="IPR027417">
    <property type="entry name" value="P-loop_NTPase"/>
</dbReference>
<evidence type="ECO:0000259" key="2">
    <source>
        <dbReference type="Pfam" id="PF01583"/>
    </source>
</evidence>
<dbReference type="SUPFAM" id="SSF52540">
    <property type="entry name" value="P-loop containing nucleoside triphosphate hydrolases"/>
    <property type="match status" value="1"/>
</dbReference>
<dbReference type="GO" id="GO:0004020">
    <property type="term" value="F:adenylylsulfate kinase activity"/>
    <property type="evidence" value="ECO:0007669"/>
    <property type="project" value="UniProtKB-EC"/>
</dbReference>
<evidence type="ECO:0000256" key="1">
    <source>
        <dbReference type="ARBA" id="ARBA00022679"/>
    </source>
</evidence>
<keyword evidence="3" id="KW-0418">Kinase</keyword>
<dbReference type="Pfam" id="PF01583">
    <property type="entry name" value="APS_kinase"/>
    <property type="match status" value="1"/>
</dbReference>
<dbReference type="PANTHER" id="PTHR42700:SF1">
    <property type="entry name" value="SULFATE ADENYLYLTRANSFERASE"/>
    <property type="match status" value="1"/>
</dbReference>
<comment type="caution">
    <text evidence="3">The sequence shown here is derived from an EMBL/GenBank/DDBJ whole genome shotgun (WGS) entry which is preliminary data.</text>
</comment>
<protein>
    <submittedName>
        <fullName evidence="3">Adenylylsulfate kinase</fullName>
        <ecNumber evidence="3">2.7.1.25</ecNumber>
    </submittedName>
</protein>
<evidence type="ECO:0000313" key="4">
    <source>
        <dbReference type="Proteomes" id="UP000580856"/>
    </source>
</evidence>
<dbReference type="PANTHER" id="PTHR42700">
    <property type="entry name" value="SULFATE ADENYLYLTRANSFERASE"/>
    <property type="match status" value="1"/>
</dbReference>
<dbReference type="RefSeq" id="WP_167940434.1">
    <property type="nucleotide sequence ID" value="NZ_JAATJA010000001.1"/>
</dbReference>
<dbReference type="GO" id="GO:0010134">
    <property type="term" value="P:sulfate assimilation via adenylyl sulfate reduction"/>
    <property type="evidence" value="ECO:0007669"/>
    <property type="project" value="TreeGrafter"/>
</dbReference>
<dbReference type="InterPro" id="IPR059117">
    <property type="entry name" value="APS_kinase_dom"/>
</dbReference>
<reference evidence="3 4" key="1">
    <citation type="submission" date="2020-03" db="EMBL/GenBank/DDBJ databases">
        <title>Genomic Encyclopedia of Type Strains, Phase IV (KMG-IV): sequencing the most valuable type-strain genomes for metagenomic binning, comparative biology and taxonomic classification.</title>
        <authorList>
            <person name="Goeker M."/>
        </authorList>
    </citation>
    <scope>NUCLEOTIDE SEQUENCE [LARGE SCALE GENOMIC DNA]</scope>
    <source>
        <strain evidence="3 4">DSM 24233</strain>
    </source>
</reference>
<accession>A0A846QMB9</accession>
<dbReference type="GO" id="GO:0004781">
    <property type="term" value="F:sulfate adenylyltransferase (ATP) activity"/>
    <property type="evidence" value="ECO:0007669"/>
    <property type="project" value="TreeGrafter"/>
</dbReference>
<evidence type="ECO:0000313" key="3">
    <source>
        <dbReference type="EMBL" id="NJB67373.1"/>
    </source>
</evidence>
<dbReference type="Gene3D" id="3.40.50.300">
    <property type="entry name" value="P-loop containing nucleotide triphosphate hydrolases"/>
    <property type="match status" value="1"/>
</dbReference>
<dbReference type="EMBL" id="JAATJA010000001">
    <property type="protein sequence ID" value="NJB67373.1"/>
    <property type="molecule type" value="Genomic_DNA"/>
</dbReference>
<dbReference type="GO" id="GO:0005737">
    <property type="term" value="C:cytoplasm"/>
    <property type="evidence" value="ECO:0007669"/>
    <property type="project" value="TreeGrafter"/>
</dbReference>
<dbReference type="GO" id="GO:0019379">
    <property type="term" value="P:sulfate assimilation, phosphoadenylyl sulfate reduction by phosphoadenylyl-sulfate reductase (thioredoxin)"/>
    <property type="evidence" value="ECO:0007669"/>
    <property type="project" value="TreeGrafter"/>
</dbReference>
<dbReference type="EC" id="2.7.1.25" evidence="3"/>
<dbReference type="Proteomes" id="UP000580856">
    <property type="component" value="Unassembled WGS sequence"/>
</dbReference>
<name>A0A846QMB9_9BACT</name>
<feature type="domain" description="APS kinase" evidence="2">
    <location>
        <begin position="9"/>
        <end position="151"/>
    </location>
</feature>
<organism evidence="3 4">
    <name type="scientific">Desulfobaculum xiamenense</name>
    <dbReference type="NCBI Taxonomy" id="995050"/>
    <lineage>
        <taxon>Bacteria</taxon>
        <taxon>Pseudomonadati</taxon>
        <taxon>Thermodesulfobacteriota</taxon>
        <taxon>Desulfovibrionia</taxon>
        <taxon>Desulfovibrionales</taxon>
        <taxon>Desulfovibrionaceae</taxon>
        <taxon>Desulfobaculum</taxon>
    </lineage>
</organism>
<keyword evidence="1 3" id="KW-0808">Transferase</keyword>
<sequence>MSEVESGTQGWAIWVVGLPGSGKSNLARGVAEDLQSDGHDVVWLQMDARRKAYFPDPQYTDEEREAAYRMFAEEAAALTRQGHNVVMDGSAYRVSMRDYARSLIPRFAEVHVKCTLENAISRESRREQGLVMAGLYRKALERQQTGQEFPGLGQVIGVDVPFEENPRAEFLICNDDIPKQETRSRTMEFLRDWLRRLGEA</sequence>
<proteinExistence type="predicted"/>
<dbReference type="InterPro" id="IPR050512">
    <property type="entry name" value="Sulf_AdTrans/APS_kinase"/>
</dbReference>
<dbReference type="AlphaFoldDB" id="A0A846QMB9"/>
<gene>
    <name evidence="3" type="ORF">GGQ74_001013</name>
</gene>